<accession>A0A919QDU8</accession>
<gene>
    <name evidence="1" type="ORF">Aph01nite_56990</name>
</gene>
<comment type="caution">
    <text evidence="1">The sequence shown here is derived from an EMBL/GenBank/DDBJ whole genome shotgun (WGS) entry which is preliminary data.</text>
</comment>
<dbReference type="Proteomes" id="UP000640052">
    <property type="component" value="Unassembled WGS sequence"/>
</dbReference>
<evidence type="ECO:0000313" key="1">
    <source>
        <dbReference type="EMBL" id="GIH27389.1"/>
    </source>
</evidence>
<dbReference type="EMBL" id="BOOA01000054">
    <property type="protein sequence ID" value="GIH27389.1"/>
    <property type="molecule type" value="Genomic_DNA"/>
</dbReference>
<sequence>MARCLSKTLLVSGSRAEPGAWMRPDAVRAHGVGGVRPLGRVPGSLASRRLRDVSIARIEVRRPGLPR</sequence>
<protein>
    <submittedName>
        <fullName evidence="1">Uncharacterized protein</fullName>
    </submittedName>
</protein>
<evidence type="ECO:0000313" key="2">
    <source>
        <dbReference type="Proteomes" id="UP000640052"/>
    </source>
</evidence>
<name>A0A919QDU8_9ACTN</name>
<keyword evidence="2" id="KW-1185">Reference proteome</keyword>
<dbReference type="AlphaFoldDB" id="A0A919QDU8"/>
<proteinExistence type="predicted"/>
<reference evidence="1" key="1">
    <citation type="submission" date="2021-01" db="EMBL/GenBank/DDBJ databases">
        <title>Whole genome shotgun sequence of Acrocarpospora phusangensis NBRC 108782.</title>
        <authorList>
            <person name="Komaki H."/>
            <person name="Tamura T."/>
        </authorList>
    </citation>
    <scope>NUCLEOTIDE SEQUENCE</scope>
    <source>
        <strain evidence="1">NBRC 108782</strain>
    </source>
</reference>
<organism evidence="1 2">
    <name type="scientific">Acrocarpospora phusangensis</name>
    <dbReference type="NCBI Taxonomy" id="1070424"/>
    <lineage>
        <taxon>Bacteria</taxon>
        <taxon>Bacillati</taxon>
        <taxon>Actinomycetota</taxon>
        <taxon>Actinomycetes</taxon>
        <taxon>Streptosporangiales</taxon>
        <taxon>Streptosporangiaceae</taxon>
        <taxon>Acrocarpospora</taxon>
    </lineage>
</organism>